<reference evidence="9 10" key="1">
    <citation type="submission" date="2023-11" db="EMBL/GenBank/DDBJ databases">
        <title>Draft genome sequence of Microbacterium arthrosphaerae JCM 30492.</title>
        <authorList>
            <person name="Zhang G."/>
            <person name="Ding Y."/>
        </authorList>
    </citation>
    <scope>NUCLEOTIDE SEQUENCE [LARGE SCALE GENOMIC DNA]</scope>
    <source>
        <strain evidence="9 10">JCM 30492</strain>
    </source>
</reference>
<protein>
    <submittedName>
        <fullName evidence="9">Cytochrome b/b6 domain-containing protein</fullName>
    </submittedName>
</protein>
<feature type="transmembrane region" description="Helical" evidence="7">
    <location>
        <begin position="295"/>
        <end position="321"/>
    </location>
</feature>
<dbReference type="Gene3D" id="1.20.950.20">
    <property type="entry name" value="Transmembrane di-heme cytochromes, Chain C"/>
    <property type="match status" value="1"/>
</dbReference>
<dbReference type="InterPro" id="IPR011577">
    <property type="entry name" value="Cyt_b561_bac/Ni-Hgenase"/>
</dbReference>
<organism evidence="9 10">
    <name type="scientific">Microbacterium arthrosphaerae</name>
    <dbReference type="NCBI Taxonomy" id="792652"/>
    <lineage>
        <taxon>Bacteria</taxon>
        <taxon>Bacillati</taxon>
        <taxon>Actinomycetota</taxon>
        <taxon>Actinomycetes</taxon>
        <taxon>Micrococcales</taxon>
        <taxon>Microbacteriaceae</taxon>
        <taxon>Microbacterium</taxon>
    </lineage>
</organism>
<feature type="transmembrane region" description="Helical" evidence="7">
    <location>
        <begin position="464"/>
        <end position="482"/>
    </location>
</feature>
<evidence type="ECO:0000256" key="1">
    <source>
        <dbReference type="ARBA" id="ARBA00004651"/>
    </source>
</evidence>
<evidence type="ECO:0000313" key="9">
    <source>
        <dbReference type="EMBL" id="MDW4572099.1"/>
    </source>
</evidence>
<evidence type="ECO:0000256" key="5">
    <source>
        <dbReference type="ARBA" id="ARBA00023136"/>
    </source>
</evidence>
<dbReference type="SUPFAM" id="SSF81342">
    <property type="entry name" value="Transmembrane di-heme cytochromes"/>
    <property type="match status" value="1"/>
</dbReference>
<name>A0ABU4H062_9MICO</name>
<keyword evidence="4 7" id="KW-1133">Transmembrane helix</keyword>
<feature type="transmembrane region" description="Helical" evidence="7">
    <location>
        <begin position="511"/>
        <end position="535"/>
    </location>
</feature>
<dbReference type="InterPro" id="IPR016174">
    <property type="entry name" value="Di-haem_cyt_TM"/>
</dbReference>
<evidence type="ECO:0000259" key="8">
    <source>
        <dbReference type="Pfam" id="PF01292"/>
    </source>
</evidence>
<keyword evidence="3 7" id="KW-0812">Transmembrane</keyword>
<evidence type="ECO:0000313" key="10">
    <source>
        <dbReference type="Proteomes" id="UP001283109"/>
    </source>
</evidence>
<dbReference type="Proteomes" id="UP001283109">
    <property type="component" value="Unassembled WGS sequence"/>
</dbReference>
<dbReference type="EMBL" id="JAWQEV010000001">
    <property type="protein sequence ID" value="MDW4572099.1"/>
    <property type="molecule type" value="Genomic_DNA"/>
</dbReference>
<dbReference type="Pfam" id="PF01292">
    <property type="entry name" value="Ni_hydr_CYTB"/>
    <property type="match status" value="1"/>
</dbReference>
<evidence type="ECO:0000256" key="2">
    <source>
        <dbReference type="ARBA" id="ARBA00022475"/>
    </source>
</evidence>
<evidence type="ECO:0000256" key="4">
    <source>
        <dbReference type="ARBA" id="ARBA00022989"/>
    </source>
</evidence>
<feature type="region of interest" description="Disordered" evidence="6">
    <location>
        <begin position="135"/>
        <end position="155"/>
    </location>
</feature>
<dbReference type="PANTHER" id="PTHR30485">
    <property type="entry name" value="NI/FE-HYDROGENASE 1 B-TYPE CYTOCHROME SUBUNIT"/>
    <property type="match status" value="1"/>
</dbReference>
<feature type="region of interest" description="Disordered" evidence="6">
    <location>
        <begin position="190"/>
        <end position="209"/>
    </location>
</feature>
<dbReference type="InterPro" id="IPR051542">
    <property type="entry name" value="Hydrogenase_cytochrome"/>
</dbReference>
<feature type="region of interest" description="Disordered" evidence="6">
    <location>
        <begin position="1"/>
        <end position="48"/>
    </location>
</feature>
<feature type="transmembrane region" description="Helical" evidence="7">
    <location>
        <begin position="555"/>
        <end position="574"/>
    </location>
</feature>
<keyword evidence="2" id="KW-1003">Cell membrane</keyword>
<comment type="subcellular location">
    <subcellularLocation>
        <location evidence="1">Cell membrane</location>
        <topology evidence="1">Multi-pass membrane protein</topology>
    </subcellularLocation>
</comment>
<feature type="compositionally biased region" description="Basic and acidic residues" evidence="6">
    <location>
        <begin position="140"/>
        <end position="151"/>
    </location>
</feature>
<feature type="domain" description="Cytochrome b561 bacterial/Ni-hydrogenase" evidence="8">
    <location>
        <begin position="348"/>
        <end position="533"/>
    </location>
</feature>
<comment type="caution">
    <text evidence="9">The sequence shown here is derived from an EMBL/GenBank/DDBJ whole genome shotgun (WGS) entry which is preliminary data.</text>
</comment>
<feature type="transmembrane region" description="Helical" evidence="7">
    <location>
        <begin position="350"/>
        <end position="370"/>
    </location>
</feature>
<feature type="transmembrane region" description="Helical" evidence="7">
    <location>
        <begin position="404"/>
        <end position="424"/>
    </location>
</feature>
<proteinExistence type="predicted"/>
<evidence type="ECO:0000256" key="6">
    <source>
        <dbReference type="SAM" id="MobiDB-lite"/>
    </source>
</evidence>
<keyword evidence="5 7" id="KW-0472">Membrane</keyword>
<evidence type="ECO:0000256" key="3">
    <source>
        <dbReference type="ARBA" id="ARBA00022692"/>
    </source>
</evidence>
<feature type="compositionally biased region" description="Low complexity" evidence="6">
    <location>
        <begin position="26"/>
        <end position="48"/>
    </location>
</feature>
<evidence type="ECO:0000256" key="7">
    <source>
        <dbReference type="SAM" id="Phobius"/>
    </source>
</evidence>
<gene>
    <name evidence="9" type="ORF">R8Z58_04825</name>
</gene>
<accession>A0ABU4H062</accession>
<keyword evidence="10" id="KW-1185">Reference proteome</keyword>
<sequence>MATYGSAVRRGLPRVPGGEPWPPAGAAPGSNGNGVPVPDGAAPAAPSVAEPLPAAAPLAVTEPAAVAESSPAAEVAPAAEAAPVAEASPVAEAAPVAGGAGRAIRRGLPRVPGGEPWPPASVAPAVAPPAAPVAAAPVVERARNERDETLRTTDALRPGEVLTATAPAPVAPAAAVAIAAADGAKPLRRGLPRVAGGEPWPPAGMAPAASAATVTDAAAAPVAETPASAPAEVAASVVPAEAPPRAPQVPATATGVPLSQPLPFTRTVWAGQAARTRPAAAAEPQRIGPFTRLQWAGAVLVGGAGLLIAAGMAVALVRWLLSTEWGVGFLAAYPGEYHLPEGAPVGFPAWLGWQHFFNVFLMVLIIRTGLQVRTEKRPSVFWSPRNNNRRKISLNLWFHQSLDILWLVNGVIFVVLLFVTGQWMRIVPTSWEVFPNAVSAALQYVSLDWPTENGWVNYNSLQQLAYFATVFLAAPLAALTGVRMSGIWPKNAAGLNKAYPVEWARAVHFPVMLYFVVFIAVHVFLVFATGALRNLNHMYAAQGSVDPNAYADNWTGFWLFVASLVVIAAAWVAARPLVLAPIARLFGKVSGR</sequence>
<dbReference type="PANTHER" id="PTHR30485:SF0">
    <property type="entry name" value="NI_FE-HYDROGENASE 1 B-TYPE CYTOCHROME SUBUNIT-RELATED"/>
    <property type="match status" value="1"/>
</dbReference>